<organism evidence="2 3">
    <name type="scientific">Bacillus songklensis</name>
    <dbReference type="NCBI Taxonomy" id="1069116"/>
    <lineage>
        <taxon>Bacteria</taxon>
        <taxon>Bacillati</taxon>
        <taxon>Bacillota</taxon>
        <taxon>Bacilli</taxon>
        <taxon>Bacillales</taxon>
        <taxon>Bacillaceae</taxon>
        <taxon>Bacillus</taxon>
    </lineage>
</organism>
<keyword evidence="3" id="KW-1185">Reference proteome</keyword>
<name>A0ABV8B4Q5_9BACI</name>
<protein>
    <submittedName>
        <fullName evidence="2">YdbC family protein</fullName>
    </submittedName>
</protein>
<reference evidence="3" key="1">
    <citation type="journal article" date="2019" name="Int. J. Syst. Evol. Microbiol.">
        <title>The Global Catalogue of Microorganisms (GCM) 10K type strain sequencing project: providing services to taxonomists for standard genome sequencing and annotation.</title>
        <authorList>
            <consortium name="The Broad Institute Genomics Platform"/>
            <consortium name="The Broad Institute Genome Sequencing Center for Infectious Disease"/>
            <person name="Wu L."/>
            <person name="Ma J."/>
        </authorList>
    </citation>
    <scope>NUCLEOTIDE SEQUENCE [LARGE SCALE GENOMIC DNA]</scope>
    <source>
        <strain evidence="3">CCUG 61889</strain>
    </source>
</reference>
<feature type="domain" description="DUF4937" evidence="1">
    <location>
        <begin position="2"/>
        <end position="88"/>
    </location>
</feature>
<dbReference type="Pfam" id="PF16291">
    <property type="entry name" value="DUF4937"/>
    <property type="match status" value="1"/>
</dbReference>
<gene>
    <name evidence="2" type="ORF">ACFOU2_14560</name>
</gene>
<evidence type="ECO:0000313" key="3">
    <source>
        <dbReference type="Proteomes" id="UP001595752"/>
    </source>
</evidence>
<dbReference type="InterPro" id="IPR011008">
    <property type="entry name" value="Dimeric_a/b-barrel"/>
</dbReference>
<evidence type="ECO:0000313" key="2">
    <source>
        <dbReference type="EMBL" id="MFC3884647.1"/>
    </source>
</evidence>
<accession>A0ABV8B4Q5</accession>
<dbReference type="Proteomes" id="UP001595752">
    <property type="component" value="Unassembled WGS sequence"/>
</dbReference>
<dbReference type="EMBL" id="JBHRZT010000052">
    <property type="protein sequence ID" value="MFC3884647.1"/>
    <property type="molecule type" value="Genomic_DNA"/>
</dbReference>
<proteinExistence type="predicted"/>
<dbReference type="RefSeq" id="WP_377916266.1">
    <property type="nucleotide sequence ID" value="NZ_JBHRZT010000052.1"/>
</dbReference>
<sequence>MLAKMMTCHVHDNQKDVFSYKQQHWAALAHVDGFIGQLGGWNVDQPTEAFVLGLWENEEMYQDFMKHTHDSIFYKSGQEATYHHLDVNISKQSQSMGGRYNFFRSSALESRYIMVTTCKLQENQPYVMKEIIQQLTHPAFRCLFHIAAPVNHETITIISLYSAACPPNTIDRLIHPAVSAVKQHFYELEPNWLVLKQPS</sequence>
<dbReference type="SUPFAM" id="SSF54909">
    <property type="entry name" value="Dimeric alpha+beta barrel"/>
    <property type="match status" value="1"/>
</dbReference>
<comment type="caution">
    <text evidence="2">The sequence shown here is derived from an EMBL/GenBank/DDBJ whole genome shotgun (WGS) entry which is preliminary data.</text>
</comment>
<evidence type="ECO:0000259" key="1">
    <source>
        <dbReference type="Pfam" id="PF16291"/>
    </source>
</evidence>
<dbReference type="InterPro" id="IPR032555">
    <property type="entry name" value="DUF4937"/>
</dbReference>